<keyword evidence="2" id="KW-0969">Cilium</keyword>
<dbReference type="InterPro" id="IPR035924">
    <property type="entry name" value="FlaG-like_sf"/>
</dbReference>
<evidence type="ECO:0000313" key="2">
    <source>
        <dbReference type="EMBL" id="SFM42892.1"/>
    </source>
</evidence>
<feature type="compositionally biased region" description="Basic and acidic residues" evidence="1">
    <location>
        <begin position="24"/>
        <end position="35"/>
    </location>
</feature>
<gene>
    <name evidence="2" type="ORF">SAMN05660836_00197</name>
</gene>
<reference evidence="2 3" key="1">
    <citation type="submission" date="2016-10" db="EMBL/GenBank/DDBJ databases">
        <authorList>
            <person name="de Groot N.N."/>
        </authorList>
    </citation>
    <scope>NUCLEOTIDE SEQUENCE [LARGE SCALE GENOMIC DNA]</scope>
    <source>
        <strain evidence="2 3">DSM 9990</strain>
    </source>
</reference>
<dbReference type="SUPFAM" id="SSF160214">
    <property type="entry name" value="FlaG-like"/>
    <property type="match status" value="1"/>
</dbReference>
<evidence type="ECO:0000313" key="3">
    <source>
        <dbReference type="Proteomes" id="UP000199611"/>
    </source>
</evidence>
<accession>A0A1I4QS45</accession>
<dbReference type="Proteomes" id="UP000199611">
    <property type="component" value="Unassembled WGS sequence"/>
</dbReference>
<dbReference type="OrthoDB" id="5516677at2"/>
<evidence type="ECO:0000256" key="1">
    <source>
        <dbReference type="SAM" id="MobiDB-lite"/>
    </source>
</evidence>
<feature type="region of interest" description="Disordered" evidence="1">
    <location>
        <begin position="24"/>
        <end position="49"/>
    </location>
</feature>
<sequence length="133" mass="15344">MEPKVPEVQPVSIEQWAHVKPEVERRKQEIIKPVEESSGSKSKKVGEGKEQVQTKLLDMSLEDVKELAEQIENYLKEINVKLSFKIDKKTHDVVVRVINRETGELIRQIPPDELLKLRQKLEELVGVLFHGTI</sequence>
<dbReference type="AlphaFoldDB" id="A0A1I4QS45"/>
<name>A0A1I4QS45_9BACT</name>
<protein>
    <submittedName>
        <fullName evidence="2">Flagellar protein FlaG</fullName>
    </submittedName>
</protein>
<keyword evidence="3" id="KW-1185">Reference proteome</keyword>
<proteinExistence type="predicted"/>
<dbReference type="Gene3D" id="3.30.160.170">
    <property type="entry name" value="FlaG-like"/>
    <property type="match status" value="1"/>
</dbReference>
<dbReference type="RefSeq" id="WP_093392766.1">
    <property type="nucleotide sequence ID" value="NZ_FOUU01000001.1"/>
</dbReference>
<organism evidence="2 3">
    <name type="scientific">Thermodesulforhabdus norvegica</name>
    <dbReference type="NCBI Taxonomy" id="39841"/>
    <lineage>
        <taxon>Bacteria</taxon>
        <taxon>Pseudomonadati</taxon>
        <taxon>Thermodesulfobacteriota</taxon>
        <taxon>Syntrophobacteria</taxon>
        <taxon>Syntrophobacterales</taxon>
        <taxon>Thermodesulforhabdaceae</taxon>
        <taxon>Thermodesulforhabdus</taxon>
    </lineage>
</organism>
<dbReference type="PANTHER" id="PTHR37166:SF1">
    <property type="entry name" value="PROTEIN FLAG"/>
    <property type="match status" value="1"/>
</dbReference>
<keyword evidence="2" id="KW-0282">Flagellum</keyword>
<dbReference type="InterPro" id="IPR005186">
    <property type="entry name" value="FlaG"/>
</dbReference>
<dbReference type="STRING" id="39841.SAMN05660836_00197"/>
<dbReference type="EMBL" id="FOUU01000001">
    <property type="protein sequence ID" value="SFM42892.1"/>
    <property type="molecule type" value="Genomic_DNA"/>
</dbReference>
<keyword evidence="2" id="KW-0966">Cell projection</keyword>
<dbReference type="PANTHER" id="PTHR37166">
    <property type="entry name" value="PROTEIN FLAG"/>
    <property type="match status" value="1"/>
</dbReference>
<dbReference type="Pfam" id="PF03646">
    <property type="entry name" value="FlaG"/>
    <property type="match status" value="1"/>
</dbReference>